<dbReference type="Pfam" id="PF07998">
    <property type="entry name" value="Peptidase_M54"/>
    <property type="match status" value="1"/>
</dbReference>
<dbReference type="KEGG" id="ftj:FTUN_4341"/>
<protein>
    <submittedName>
        <fullName evidence="8">Uncharacterized protein</fullName>
    </submittedName>
</protein>
<evidence type="ECO:0000256" key="5">
    <source>
        <dbReference type="ARBA" id="ARBA00022833"/>
    </source>
</evidence>
<evidence type="ECO:0000256" key="6">
    <source>
        <dbReference type="ARBA" id="ARBA00023049"/>
    </source>
</evidence>
<keyword evidence="6" id="KW-0482">Metalloprotease</keyword>
<proteinExistence type="predicted"/>
<organism evidence="8 9">
    <name type="scientific">Frigoriglobus tundricola</name>
    <dbReference type="NCBI Taxonomy" id="2774151"/>
    <lineage>
        <taxon>Bacteria</taxon>
        <taxon>Pseudomonadati</taxon>
        <taxon>Planctomycetota</taxon>
        <taxon>Planctomycetia</taxon>
        <taxon>Gemmatales</taxon>
        <taxon>Gemmataceae</taxon>
        <taxon>Frigoriglobus</taxon>
    </lineage>
</organism>
<dbReference type="Proteomes" id="UP000503447">
    <property type="component" value="Chromosome"/>
</dbReference>
<keyword evidence="9" id="KW-1185">Reference proteome</keyword>
<dbReference type="AlphaFoldDB" id="A0A6M5YV48"/>
<dbReference type="EMBL" id="CP053452">
    <property type="protein sequence ID" value="QJW96782.1"/>
    <property type="molecule type" value="Genomic_DNA"/>
</dbReference>
<dbReference type="PANTHER" id="PTHR15910">
    <property type="entry name" value="ARCHAEMETZINCIN"/>
    <property type="match status" value="1"/>
</dbReference>
<dbReference type="SUPFAM" id="SSF55486">
    <property type="entry name" value="Metalloproteases ('zincins'), catalytic domain"/>
    <property type="match status" value="1"/>
</dbReference>
<dbReference type="InterPro" id="IPR012962">
    <property type="entry name" value="Pept_M54_archaemetzincn"/>
</dbReference>
<accession>A0A6M5YV48</accession>
<keyword evidence="2" id="KW-0645">Protease</keyword>
<keyword evidence="3" id="KW-0479">Metal-binding</keyword>
<evidence type="ECO:0000256" key="1">
    <source>
        <dbReference type="ARBA" id="ARBA00001947"/>
    </source>
</evidence>
<sequence>MRTGPNNSRYDSDKTIQETSGRLYLGPDEVEPTLLLSQECPHPDKGIPNLVNHPDAHFPDLEARLRPLAIPLGEPGVDDWLATHQEDGQDFQQYLVANPVRRDSERSTIYLCLIGELSEPQEGIVDRTCDYFRLFFDVPVRIHKRVSLETVPAWARRKHPITGDKQFLTSYILQDLLEPDRPDDALAFLALTTRDLWAGDGWNFVFGQANLRRRVGVWSLARNGYPGSSAEAFRLCLRRTLLIGAHETGHILTLQHCTAFRCVMNGCNGQQEQDRLPLSPCPVCLRKLCWNLQVEPVSYLRRLASFCMNEHLEDGKWFERAASALERRGSSNG</sequence>
<keyword evidence="5" id="KW-0862">Zinc</keyword>
<keyword evidence="4" id="KW-0378">Hydrolase</keyword>
<dbReference type="InterPro" id="IPR024079">
    <property type="entry name" value="MetalloPept_cat_dom_sf"/>
</dbReference>
<dbReference type="GO" id="GO:0046872">
    <property type="term" value="F:metal ion binding"/>
    <property type="evidence" value="ECO:0007669"/>
    <property type="project" value="UniProtKB-KW"/>
</dbReference>
<feature type="region of interest" description="Disordered" evidence="7">
    <location>
        <begin position="1"/>
        <end position="20"/>
    </location>
</feature>
<dbReference type="GO" id="GO:0008237">
    <property type="term" value="F:metallopeptidase activity"/>
    <property type="evidence" value="ECO:0007669"/>
    <property type="project" value="UniProtKB-KW"/>
</dbReference>
<evidence type="ECO:0000256" key="3">
    <source>
        <dbReference type="ARBA" id="ARBA00022723"/>
    </source>
</evidence>
<evidence type="ECO:0000256" key="2">
    <source>
        <dbReference type="ARBA" id="ARBA00022670"/>
    </source>
</evidence>
<dbReference type="Gene3D" id="3.40.390.10">
    <property type="entry name" value="Collagenase (Catalytic Domain)"/>
    <property type="match status" value="1"/>
</dbReference>
<evidence type="ECO:0000256" key="7">
    <source>
        <dbReference type="SAM" id="MobiDB-lite"/>
    </source>
</evidence>
<dbReference type="GO" id="GO:0006508">
    <property type="term" value="P:proteolysis"/>
    <property type="evidence" value="ECO:0007669"/>
    <property type="project" value="UniProtKB-KW"/>
</dbReference>
<evidence type="ECO:0000313" key="8">
    <source>
        <dbReference type="EMBL" id="QJW96782.1"/>
    </source>
</evidence>
<dbReference type="CDD" id="cd11375">
    <property type="entry name" value="Peptidase_M54"/>
    <property type="match status" value="1"/>
</dbReference>
<reference evidence="9" key="1">
    <citation type="submission" date="2020-05" db="EMBL/GenBank/DDBJ databases">
        <title>Frigoriglobus tundricola gen. nov., sp. nov., a psychrotolerant cellulolytic planctomycete of the family Gemmataceae with two divergent copies of 16S rRNA gene.</title>
        <authorList>
            <person name="Kulichevskaya I.S."/>
            <person name="Ivanova A.A."/>
            <person name="Naumoff D.G."/>
            <person name="Beletsky A.V."/>
            <person name="Rijpstra W.I.C."/>
            <person name="Sinninghe Damste J.S."/>
            <person name="Mardanov A.V."/>
            <person name="Ravin N.V."/>
            <person name="Dedysh S.N."/>
        </authorList>
    </citation>
    <scope>NUCLEOTIDE SEQUENCE [LARGE SCALE GENOMIC DNA]</scope>
    <source>
        <strain evidence="9">PL17</strain>
    </source>
</reference>
<gene>
    <name evidence="8" type="ORF">FTUN_4341</name>
</gene>
<evidence type="ECO:0000256" key="4">
    <source>
        <dbReference type="ARBA" id="ARBA00022801"/>
    </source>
</evidence>
<dbReference type="PANTHER" id="PTHR15910:SF1">
    <property type="entry name" value="ARCHAEMETZINCIN-2"/>
    <property type="match status" value="1"/>
</dbReference>
<evidence type="ECO:0000313" key="9">
    <source>
        <dbReference type="Proteomes" id="UP000503447"/>
    </source>
</evidence>
<comment type="cofactor">
    <cofactor evidence="1">
        <name>Zn(2+)</name>
        <dbReference type="ChEBI" id="CHEBI:29105"/>
    </cofactor>
</comment>
<name>A0A6M5YV48_9BACT</name>